<evidence type="ECO:0000256" key="3">
    <source>
        <dbReference type="ARBA" id="ARBA00022989"/>
    </source>
</evidence>
<evidence type="ECO:0000256" key="5">
    <source>
        <dbReference type="SAM" id="Phobius"/>
    </source>
</evidence>
<feature type="signal peptide" evidence="6">
    <location>
        <begin position="1"/>
        <end position="17"/>
    </location>
</feature>
<sequence>MAGWLAVQVGVLCLLFAKDLPDGQFKDLEKKGDLKTTSASTLFAMDMSNNRMWFRTSTRYCWVIGSLYGMMNLFARSLGGVASDWAAFKFGMRGRLWSLWILQTAEGFISVVMGRVHNNLGMPIFFMVVFSLFVQMSEGASFGSVPFLSKRTLGVCSGFIGAGGNAGGAIMMTAFFKSDKYETYDGISLMGVCIIACTLVVVTIHFPQWGSMFFPANEHATEQDY</sequence>
<feature type="transmembrane region" description="Helical" evidence="5">
    <location>
        <begin position="120"/>
        <end position="140"/>
    </location>
</feature>
<protein>
    <submittedName>
        <fullName evidence="7">Uncharacterized protein</fullName>
    </submittedName>
</protein>
<dbReference type="Proteomes" id="UP001190700">
    <property type="component" value="Unassembled WGS sequence"/>
</dbReference>
<organism evidence="7 8">
    <name type="scientific">Cymbomonas tetramitiformis</name>
    <dbReference type="NCBI Taxonomy" id="36881"/>
    <lineage>
        <taxon>Eukaryota</taxon>
        <taxon>Viridiplantae</taxon>
        <taxon>Chlorophyta</taxon>
        <taxon>Pyramimonadophyceae</taxon>
        <taxon>Pyramimonadales</taxon>
        <taxon>Pyramimonadaceae</taxon>
        <taxon>Cymbomonas</taxon>
    </lineage>
</organism>
<comment type="caution">
    <text evidence="7">The sequence shown here is derived from an EMBL/GenBank/DDBJ whole genome shotgun (WGS) entry which is preliminary data.</text>
</comment>
<keyword evidence="6" id="KW-0732">Signal</keyword>
<comment type="subcellular location">
    <subcellularLocation>
        <location evidence="1">Membrane</location>
        <topology evidence="1">Multi-pass membrane protein</topology>
    </subcellularLocation>
</comment>
<dbReference type="InterPro" id="IPR036259">
    <property type="entry name" value="MFS_trans_sf"/>
</dbReference>
<evidence type="ECO:0000256" key="4">
    <source>
        <dbReference type="ARBA" id="ARBA00023136"/>
    </source>
</evidence>
<keyword evidence="3 5" id="KW-1133">Transmembrane helix</keyword>
<feature type="transmembrane region" description="Helical" evidence="5">
    <location>
        <begin position="152"/>
        <end position="175"/>
    </location>
</feature>
<gene>
    <name evidence="7" type="ORF">CYMTET_24027</name>
</gene>
<dbReference type="GO" id="GO:0015112">
    <property type="term" value="F:nitrate transmembrane transporter activity"/>
    <property type="evidence" value="ECO:0007669"/>
    <property type="project" value="InterPro"/>
</dbReference>
<dbReference type="Gene3D" id="1.20.1250.20">
    <property type="entry name" value="MFS general substrate transporter like domains"/>
    <property type="match status" value="1"/>
</dbReference>
<dbReference type="EMBL" id="LGRX02012422">
    <property type="protein sequence ID" value="KAK3267413.1"/>
    <property type="molecule type" value="Genomic_DNA"/>
</dbReference>
<dbReference type="InterPro" id="IPR044772">
    <property type="entry name" value="NO3_transporter"/>
</dbReference>
<feature type="transmembrane region" description="Helical" evidence="5">
    <location>
        <begin position="187"/>
        <end position="206"/>
    </location>
</feature>
<dbReference type="SUPFAM" id="SSF103473">
    <property type="entry name" value="MFS general substrate transporter"/>
    <property type="match status" value="1"/>
</dbReference>
<evidence type="ECO:0000313" key="7">
    <source>
        <dbReference type="EMBL" id="KAK3267413.1"/>
    </source>
</evidence>
<dbReference type="PANTHER" id="PTHR23515">
    <property type="entry name" value="HIGH-AFFINITY NITRATE TRANSPORTER 2.3"/>
    <property type="match status" value="1"/>
</dbReference>
<feature type="chain" id="PRO_5042126945" evidence="6">
    <location>
        <begin position="18"/>
        <end position="225"/>
    </location>
</feature>
<keyword evidence="2 5" id="KW-0812">Transmembrane</keyword>
<evidence type="ECO:0000256" key="1">
    <source>
        <dbReference type="ARBA" id="ARBA00004141"/>
    </source>
</evidence>
<keyword evidence="4 5" id="KW-0472">Membrane</keyword>
<dbReference type="AlphaFoldDB" id="A0AAE0FXB9"/>
<evidence type="ECO:0000256" key="6">
    <source>
        <dbReference type="SAM" id="SignalP"/>
    </source>
</evidence>
<evidence type="ECO:0000256" key="2">
    <source>
        <dbReference type="ARBA" id="ARBA00022692"/>
    </source>
</evidence>
<reference evidence="7 8" key="1">
    <citation type="journal article" date="2015" name="Genome Biol. Evol.">
        <title>Comparative Genomics of a Bacterivorous Green Alga Reveals Evolutionary Causalities and Consequences of Phago-Mixotrophic Mode of Nutrition.</title>
        <authorList>
            <person name="Burns J.A."/>
            <person name="Paasch A."/>
            <person name="Narechania A."/>
            <person name="Kim E."/>
        </authorList>
    </citation>
    <scope>NUCLEOTIDE SEQUENCE [LARGE SCALE GENOMIC DNA]</scope>
    <source>
        <strain evidence="7 8">PLY_AMNH</strain>
    </source>
</reference>
<evidence type="ECO:0000313" key="8">
    <source>
        <dbReference type="Proteomes" id="UP001190700"/>
    </source>
</evidence>
<accession>A0AAE0FXB9</accession>
<dbReference type="GO" id="GO:0016020">
    <property type="term" value="C:membrane"/>
    <property type="evidence" value="ECO:0007669"/>
    <property type="project" value="UniProtKB-SubCell"/>
</dbReference>
<name>A0AAE0FXB9_9CHLO</name>
<keyword evidence="8" id="KW-1185">Reference proteome</keyword>
<feature type="transmembrane region" description="Helical" evidence="5">
    <location>
        <begin position="57"/>
        <end position="75"/>
    </location>
</feature>
<proteinExistence type="predicted"/>